<dbReference type="Pfam" id="PF14945">
    <property type="entry name" value="LLC1"/>
    <property type="match status" value="1"/>
</dbReference>
<organism evidence="1 2">
    <name type="scientific">Cervus elaphus hippelaphus</name>
    <name type="common">European red deer</name>
    <dbReference type="NCBI Taxonomy" id="46360"/>
    <lineage>
        <taxon>Eukaryota</taxon>
        <taxon>Metazoa</taxon>
        <taxon>Chordata</taxon>
        <taxon>Craniata</taxon>
        <taxon>Vertebrata</taxon>
        <taxon>Euteleostomi</taxon>
        <taxon>Mammalia</taxon>
        <taxon>Eutheria</taxon>
        <taxon>Laurasiatheria</taxon>
        <taxon>Artiodactyla</taxon>
        <taxon>Ruminantia</taxon>
        <taxon>Pecora</taxon>
        <taxon>Cervidae</taxon>
        <taxon>Cervinae</taxon>
        <taxon>Cervus</taxon>
    </lineage>
</organism>
<dbReference type="OrthoDB" id="10031946at2759"/>
<keyword evidence="2" id="KW-1185">Reference proteome</keyword>
<name>A0A212CAE6_CEREH</name>
<proteinExistence type="predicted"/>
<sequence length="145" mass="15705">MGSLREPGPELGCLQVPTLPLSNIGLSPAFVTCEESCSGGTVKGPSACGAPPLGIVFQLIKCEEEPATSKPKIELPERFRIRPVTPVEKYIKVLPSPPVPKTTQGFIGWRSGVPGLNKCLEHDYEIRSCKGAYAKELNWPKQGIY</sequence>
<accession>A0A212CAE6</accession>
<dbReference type="EMBL" id="MKHE01000023">
    <property type="protein sequence ID" value="OWK02902.1"/>
    <property type="molecule type" value="Genomic_DNA"/>
</dbReference>
<gene>
    <name evidence="1" type="ORF">Celaphus_00007804</name>
</gene>
<dbReference type="PANTHER" id="PTHR31909:SF3">
    <property type="entry name" value="SIMILAR TO PROTEIN C20ORF85 HOMOLOG"/>
    <property type="match status" value="1"/>
</dbReference>
<dbReference type="InterPro" id="IPR020339">
    <property type="entry name" value="C20orf85-like"/>
</dbReference>
<dbReference type="PANTHER" id="PTHR31909">
    <property type="entry name" value="CHROMOSOME 20 ORF85 FAMILY MEMBER"/>
    <property type="match status" value="1"/>
</dbReference>
<reference evidence="1 2" key="1">
    <citation type="journal article" date="2018" name="Mol. Genet. Genomics">
        <title>The red deer Cervus elaphus genome CerEla1.0: sequencing, annotating, genes, and chromosomes.</title>
        <authorList>
            <person name="Bana N.A."/>
            <person name="Nyiri A."/>
            <person name="Nagy J."/>
            <person name="Frank K."/>
            <person name="Nagy T."/>
            <person name="Steger V."/>
            <person name="Schiller M."/>
            <person name="Lakatos P."/>
            <person name="Sugar L."/>
            <person name="Horn P."/>
            <person name="Barta E."/>
            <person name="Orosz L."/>
        </authorList>
    </citation>
    <scope>NUCLEOTIDE SEQUENCE [LARGE SCALE GENOMIC DNA]</scope>
    <source>
        <strain evidence="1">Hungarian</strain>
    </source>
</reference>
<evidence type="ECO:0000313" key="1">
    <source>
        <dbReference type="EMBL" id="OWK02902.1"/>
    </source>
</evidence>
<comment type="caution">
    <text evidence="1">The sequence shown here is derived from an EMBL/GenBank/DDBJ whole genome shotgun (WGS) entry which is preliminary data.</text>
</comment>
<dbReference type="AlphaFoldDB" id="A0A212CAE6"/>
<dbReference type="Proteomes" id="UP000242450">
    <property type="component" value="Chromosome 23"/>
</dbReference>
<evidence type="ECO:0000313" key="2">
    <source>
        <dbReference type="Proteomes" id="UP000242450"/>
    </source>
</evidence>
<protein>
    <submittedName>
        <fullName evidence="1">Uncharacterized protein</fullName>
    </submittedName>
</protein>